<dbReference type="InterPro" id="IPR036793">
    <property type="entry name" value="Asp_carbatrfase_reg_N_sf"/>
</dbReference>
<dbReference type="InterPro" id="IPR020545">
    <property type="entry name" value="Asp_carbamoyltransf_reg_N"/>
</dbReference>
<evidence type="ECO:0000259" key="4">
    <source>
        <dbReference type="Pfam" id="PF01948"/>
    </source>
</evidence>
<evidence type="ECO:0000313" key="9">
    <source>
        <dbReference type="Proteomes" id="UP000261231"/>
    </source>
</evidence>
<keyword evidence="2" id="KW-0862">Zinc</keyword>
<evidence type="ECO:0000256" key="2">
    <source>
        <dbReference type="ARBA" id="ARBA00022833"/>
    </source>
</evidence>
<dbReference type="SUPFAM" id="SSF57825">
    <property type="entry name" value="Aspartate carbamoyltransferase, Regulatory-chain, C-terminal domain"/>
    <property type="match status" value="1"/>
</dbReference>
<accession>A0A3E2XMA8</accession>
<protein>
    <submittedName>
        <fullName evidence="7">Aspartate carbamoyltransferase regulatory subunit</fullName>
    </submittedName>
</protein>
<dbReference type="GO" id="GO:0009347">
    <property type="term" value="C:aspartate carbamoyltransferase complex"/>
    <property type="evidence" value="ECO:0007669"/>
    <property type="project" value="InterPro"/>
</dbReference>
<dbReference type="PANTHER" id="PTHR35805:SF1">
    <property type="entry name" value="ASPARTATE CARBAMOYLTRANSFERASE REGULATORY CHAIN"/>
    <property type="match status" value="1"/>
</dbReference>
<sequence length="141" mass="15746">MLNISGLDNGIVLDHIPAGMSMEIYKYLNLGKLDSQVAIIKNASSKKMGKKDIIKIAGGLDSIDLDVIGFLNHKITVNIITNGKISEKKTLHLPKKLTNVIHCKNPRCITSIEQELPNVFLLTDPETATYRCKYCEEKYTK</sequence>
<evidence type="ECO:0000259" key="5">
    <source>
        <dbReference type="Pfam" id="PF02748"/>
    </source>
</evidence>
<dbReference type="Proteomes" id="UP000261231">
    <property type="component" value="Unassembled WGS sequence"/>
</dbReference>
<dbReference type="EMBL" id="QVEP01000010">
    <property type="protein sequence ID" value="RGB80554.1"/>
    <property type="molecule type" value="Genomic_DNA"/>
</dbReference>
<keyword evidence="3" id="KW-0665">Pyrimidine biosynthesis</keyword>
<dbReference type="Gene3D" id="3.30.70.140">
    <property type="entry name" value="Aspartate carbamoyltransferase regulatory subunit, N-terminal domain"/>
    <property type="match status" value="1"/>
</dbReference>
<dbReference type="GO" id="GO:0006221">
    <property type="term" value="P:pyrimidine nucleotide biosynthetic process"/>
    <property type="evidence" value="ECO:0007669"/>
    <property type="project" value="UniProtKB-KW"/>
</dbReference>
<gene>
    <name evidence="6" type="ORF">DW070_05835</name>
    <name evidence="7" type="ORF">DW747_09545</name>
</gene>
<dbReference type="RefSeq" id="WP_015515068.1">
    <property type="nucleotide sequence ID" value="NZ_JAJCNA010000012.1"/>
</dbReference>
<name>A0A3E2XMA8_9FIRM</name>
<dbReference type="OrthoDB" id="5599321at2"/>
<dbReference type="InterPro" id="IPR002801">
    <property type="entry name" value="Asp_carbamoylTrfase_reg"/>
</dbReference>
<dbReference type="NCBIfam" id="NF002063">
    <property type="entry name" value="PRK00893.1-3"/>
    <property type="match status" value="1"/>
</dbReference>
<feature type="domain" description="Aspartate carbamoyltransferase regulatory subunit N-terminal" evidence="4">
    <location>
        <begin position="2"/>
        <end position="91"/>
    </location>
</feature>
<dbReference type="GO" id="GO:0016740">
    <property type="term" value="F:transferase activity"/>
    <property type="evidence" value="ECO:0007669"/>
    <property type="project" value="UniProtKB-KW"/>
</dbReference>
<organism evidence="7 9">
    <name type="scientific">Coprococcus catus</name>
    <dbReference type="NCBI Taxonomy" id="116085"/>
    <lineage>
        <taxon>Bacteria</taxon>
        <taxon>Bacillati</taxon>
        <taxon>Bacillota</taxon>
        <taxon>Clostridia</taxon>
        <taxon>Lachnospirales</taxon>
        <taxon>Lachnospiraceae</taxon>
        <taxon>Coprococcus</taxon>
    </lineage>
</organism>
<evidence type="ECO:0000313" key="6">
    <source>
        <dbReference type="EMBL" id="RGB80554.1"/>
    </source>
</evidence>
<dbReference type="Pfam" id="PF01948">
    <property type="entry name" value="PyrI"/>
    <property type="match status" value="1"/>
</dbReference>
<dbReference type="SUPFAM" id="SSF54893">
    <property type="entry name" value="Aspartate carbamoyltransferase, Regulatory-chain, N-terminal domain"/>
    <property type="match status" value="1"/>
</dbReference>
<dbReference type="Pfam" id="PF02748">
    <property type="entry name" value="PyrI_C"/>
    <property type="match status" value="1"/>
</dbReference>
<comment type="caution">
    <text evidence="7">The sequence shown here is derived from an EMBL/GenBank/DDBJ whole genome shotgun (WGS) entry which is preliminary data.</text>
</comment>
<dbReference type="Proteomes" id="UP000260773">
    <property type="component" value="Unassembled WGS sequence"/>
</dbReference>
<keyword evidence="1" id="KW-0479">Metal-binding</keyword>
<dbReference type="InterPro" id="IPR036792">
    <property type="entry name" value="Asp_carbatrfase_reg_C_sf"/>
</dbReference>
<feature type="domain" description="Aspartate carbamoyltransferase regulatory subunit C-terminal" evidence="5">
    <location>
        <begin position="97"/>
        <end position="140"/>
    </location>
</feature>
<dbReference type="GO" id="GO:0046872">
    <property type="term" value="F:metal ion binding"/>
    <property type="evidence" value="ECO:0007669"/>
    <property type="project" value="UniProtKB-KW"/>
</dbReference>
<dbReference type="Gene3D" id="2.30.30.20">
    <property type="entry name" value="Aspartate carbamoyltransferase regulatory subunit, C-terminal domain"/>
    <property type="match status" value="1"/>
</dbReference>
<dbReference type="InterPro" id="IPR020542">
    <property type="entry name" value="Asp_carbamoyltrfase_reg_C"/>
</dbReference>
<keyword evidence="9" id="KW-1185">Reference proteome</keyword>
<reference evidence="8 9" key="1">
    <citation type="submission" date="2018-08" db="EMBL/GenBank/DDBJ databases">
        <title>A genome reference for cultivated species of the human gut microbiota.</title>
        <authorList>
            <person name="Zou Y."/>
            <person name="Xue W."/>
            <person name="Luo G."/>
        </authorList>
    </citation>
    <scope>NUCLEOTIDE SEQUENCE [LARGE SCALE GENOMIC DNA]</scope>
    <source>
        <strain evidence="6 8">AF45-17</strain>
        <strain evidence="7 9">AM28-39</strain>
    </source>
</reference>
<dbReference type="PANTHER" id="PTHR35805">
    <property type="entry name" value="ASPARTATE CARBAMOYLTRANSFERASE REGULATORY CHAIN"/>
    <property type="match status" value="1"/>
</dbReference>
<evidence type="ECO:0000313" key="8">
    <source>
        <dbReference type="Proteomes" id="UP000260773"/>
    </source>
</evidence>
<evidence type="ECO:0000313" key="7">
    <source>
        <dbReference type="EMBL" id="RGC46760.1"/>
    </source>
</evidence>
<evidence type="ECO:0000256" key="3">
    <source>
        <dbReference type="ARBA" id="ARBA00022975"/>
    </source>
</evidence>
<keyword evidence="7" id="KW-0808">Transferase</keyword>
<evidence type="ECO:0000256" key="1">
    <source>
        <dbReference type="ARBA" id="ARBA00022723"/>
    </source>
</evidence>
<proteinExistence type="predicted"/>
<dbReference type="AlphaFoldDB" id="A0A3E2XMA8"/>
<dbReference type="GO" id="GO:0006207">
    <property type="term" value="P:'de novo' pyrimidine nucleobase biosynthetic process"/>
    <property type="evidence" value="ECO:0007669"/>
    <property type="project" value="InterPro"/>
</dbReference>
<dbReference type="EMBL" id="QVFD01000008">
    <property type="protein sequence ID" value="RGC46760.1"/>
    <property type="molecule type" value="Genomic_DNA"/>
</dbReference>